<evidence type="ECO:0000313" key="2">
    <source>
        <dbReference type="Proteomes" id="UP001165064"/>
    </source>
</evidence>
<dbReference type="EMBL" id="BSXS01013482">
    <property type="protein sequence ID" value="GMF04099.1"/>
    <property type="molecule type" value="Genomic_DNA"/>
</dbReference>
<gene>
    <name evidence="1" type="ORF">Amon02_001200800</name>
</gene>
<evidence type="ECO:0000313" key="1">
    <source>
        <dbReference type="EMBL" id="GMF04099.1"/>
    </source>
</evidence>
<comment type="caution">
    <text evidence="1">The sequence shown here is derived from an EMBL/GenBank/DDBJ whole genome shotgun (WGS) entry which is preliminary data.</text>
</comment>
<protein>
    <submittedName>
        <fullName evidence="1">Unnamed protein product</fullName>
    </submittedName>
</protein>
<reference evidence="1" key="1">
    <citation type="submission" date="2023-04" db="EMBL/GenBank/DDBJ databases">
        <title>Ambrosiozyma monospora NBRC 10751.</title>
        <authorList>
            <person name="Ichikawa N."/>
            <person name="Sato H."/>
            <person name="Tonouchi N."/>
        </authorList>
    </citation>
    <scope>NUCLEOTIDE SEQUENCE</scope>
    <source>
        <strain evidence="1">NBRC 10751</strain>
    </source>
</reference>
<proteinExistence type="predicted"/>
<organism evidence="1 2">
    <name type="scientific">Ambrosiozyma monospora</name>
    <name type="common">Yeast</name>
    <name type="synonym">Endomycopsis monosporus</name>
    <dbReference type="NCBI Taxonomy" id="43982"/>
    <lineage>
        <taxon>Eukaryota</taxon>
        <taxon>Fungi</taxon>
        <taxon>Dikarya</taxon>
        <taxon>Ascomycota</taxon>
        <taxon>Saccharomycotina</taxon>
        <taxon>Pichiomycetes</taxon>
        <taxon>Pichiales</taxon>
        <taxon>Pichiaceae</taxon>
        <taxon>Ambrosiozyma</taxon>
    </lineage>
</organism>
<name>A0ACB5U8V3_AMBMO</name>
<accession>A0ACB5U8V3</accession>
<keyword evidence="2" id="KW-1185">Reference proteome</keyword>
<dbReference type="Proteomes" id="UP001165064">
    <property type="component" value="Unassembled WGS sequence"/>
</dbReference>
<sequence>MQLRLPCGANGGLDMFETVECNDLMWSKDSESGVYHAQFTFNLFFDEQKLKRTTGDVSAAAGLIHLVPSFQTCLLGRFYAVRFEFECGPEDGMYDVKDGKKVFVSLPIDVV</sequence>